<dbReference type="AlphaFoldDB" id="A0A2P8DVZ8"/>
<organism evidence="1 2">
    <name type="scientific">Cecembia rubra</name>
    <dbReference type="NCBI Taxonomy" id="1485585"/>
    <lineage>
        <taxon>Bacteria</taxon>
        <taxon>Pseudomonadati</taxon>
        <taxon>Bacteroidota</taxon>
        <taxon>Cytophagia</taxon>
        <taxon>Cytophagales</taxon>
        <taxon>Cyclobacteriaceae</taxon>
        <taxon>Cecembia</taxon>
    </lineage>
</organism>
<keyword evidence="2" id="KW-1185">Reference proteome</keyword>
<name>A0A2P8DVZ8_9BACT</name>
<sequence>MFSGTLKVRMDYKSIVSWIGIANPDQHREYLKRVKRENGLSL</sequence>
<gene>
    <name evidence="1" type="ORF">CLV48_1131</name>
</gene>
<protein>
    <submittedName>
        <fullName evidence="1">Uncharacterized protein</fullName>
    </submittedName>
</protein>
<proteinExistence type="predicted"/>
<evidence type="ECO:0000313" key="2">
    <source>
        <dbReference type="Proteomes" id="UP000240708"/>
    </source>
</evidence>
<dbReference type="Proteomes" id="UP000240708">
    <property type="component" value="Unassembled WGS sequence"/>
</dbReference>
<accession>A0A2P8DVZ8</accession>
<reference evidence="1 2" key="1">
    <citation type="submission" date="2018-03" db="EMBL/GenBank/DDBJ databases">
        <title>Genomic Encyclopedia of Archaeal and Bacterial Type Strains, Phase II (KMG-II): from individual species to whole genera.</title>
        <authorList>
            <person name="Goeker M."/>
        </authorList>
    </citation>
    <scope>NUCLEOTIDE SEQUENCE [LARGE SCALE GENOMIC DNA]</scope>
    <source>
        <strain evidence="1 2">DSM 28057</strain>
    </source>
</reference>
<feature type="non-terminal residue" evidence="1">
    <location>
        <position position="42"/>
    </location>
</feature>
<comment type="caution">
    <text evidence="1">The sequence shown here is derived from an EMBL/GenBank/DDBJ whole genome shotgun (WGS) entry which is preliminary data.</text>
</comment>
<dbReference type="EMBL" id="PYGF01000013">
    <property type="protein sequence ID" value="PSL01408.1"/>
    <property type="molecule type" value="Genomic_DNA"/>
</dbReference>
<evidence type="ECO:0000313" key="1">
    <source>
        <dbReference type="EMBL" id="PSL01408.1"/>
    </source>
</evidence>